<feature type="region of interest" description="Disordered" evidence="1">
    <location>
        <begin position="1"/>
        <end position="23"/>
    </location>
</feature>
<evidence type="ECO:0000313" key="3">
    <source>
        <dbReference type="EMBL" id="CAG9127963.1"/>
    </source>
</evidence>
<dbReference type="WBParaSite" id="BXY_1213800.1">
    <property type="protein sequence ID" value="BXY_1213800.1"/>
    <property type="gene ID" value="BXY_1213800"/>
</dbReference>
<protein>
    <submittedName>
        <fullName evidence="2">(pine wood nematode) hypothetical protein</fullName>
    </submittedName>
</protein>
<dbReference type="EMBL" id="CAJFCV020000006">
    <property type="protein sequence ID" value="CAG9127963.1"/>
    <property type="molecule type" value="Genomic_DNA"/>
</dbReference>
<sequence length="117" mass="13209">MTPRPFKRKPELTAEPTAEYHRPPTVINFEESLSEEDKSVIRRIRPATLLRKFRFGRRAEEPDESESTSGTFVTARSTQPHPPRPARTFACHNGGKSLPNGFVGSIVEVDFRIPHPG</sequence>
<feature type="compositionally biased region" description="Polar residues" evidence="1">
    <location>
        <begin position="67"/>
        <end position="79"/>
    </location>
</feature>
<dbReference type="EMBL" id="CAJFDI010000006">
    <property type="protein sequence ID" value="CAD5233238.1"/>
    <property type="molecule type" value="Genomic_DNA"/>
</dbReference>
<dbReference type="Proteomes" id="UP000095284">
    <property type="component" value="Unplaced"/>
</dbReference>
<gene>
    <name evidence="2" type="ORF">BXYJ_LOCUS13329</name>
</gene>
<dbReference type="Proteomes" id="UP000659654">
    <property type="component" value="Unassembled WGS sequence"/>
</dbReference>
<name>A0A1I7SGH3_BURXY</name>
<dbReference type="AlphaFoldDB" id="A0A1I7SGH3"/>
<evidence type="ECO:0000313" key="6">
    <source>
        <dbReference type="WBParaSite" id="BXY_1213800.1"/>
    </source>
</evidence>
<feature type="compositionally biased region" description="Basic and acidic residues" evidence="1">
    <location>
        <begin position="8"/>
        <end position="22"/>
    </location>
</feature>
<dbReference type="Proteomes" id="UP000582659">
    <property type="component" value="Unassembled WGS sequence"/>
</dbReference>
<reference evidence="3" key="2">
    <citation type="submission" date="2020-08" db="EMBL/GenBank/DDBJ databases">
        <authorList>
            <person name="Kikuchi T."/>
        </authorList>
    </citation>
    <scope>NUCLEOTIDE SEQUENCE</scope>
    <source>
        <strain evidence="2">Ka4C1</strain>
    </source>
</reference>
<evidence type="ECO:0000256" key="1">
    <source>
        <dbReference type="SAM" id="MobiDB-lite"/>
    </source>
</evidence>
<evidence type="ECO:0000313" key="4">
    <source>
        <dbReference type="Proteomes" id="UP000095284"/>
    </source>
</evidence>
<organism evidence="4 6">
    <name type="scientific">Bursaphelenchus xylophilus</name>
    <name type="common">Pinewood nematode worm</name>
    <name type="synonym">Aphelenchoides xylophilus</name>
    <dbReference type="NCBI Taxonomy" id="6326"/>
    <lineage>
        <taxon>Eukaryota</taxon>
        <taxon>Metazoa</taxon>
        <taxon>Ecdysozoa</taxon>
        <taxon>Nematoda</taxon>
        <taxon>Chromadorea</taxon>
        <taxon>Rhabditida</taxon>
        <taxon>Tylenchina</taxon>
        <taxon>Tylenchomorpha</taxon>
        <taxon>Aphelenchoidea</taxon>
        <taxon>Aphelenchoididae</taxon>
        <taxon>Bursaphelenchus</taxon>
    </lineage>
</organism>
<keyword evidence="5" id="KW-1185">Reference proteome</keyword>
<feature type="region of interest" description="Disordered" evidence="1">
    <location>
        <begin position="57"/>
        <end position="93"/>
    </location>
</feature>
<reference evidence="6" key="1">
    <citation type="submission" date="2016-11" db="UniProtKB">
        <authorList>
            <consortium name="WormBaseParasite"/>
        </authorList>
    </citation>
    <scope>IDENTIFICATION</scope>
</reference>
<evidence type="ECO:0000313" key="5">
    <source>
        <dbReference type="Proteomes" id="UP000659654"/>
    </source>
</evidence>
<proteinExistence type="predicted"/>
<evidence type="ECO:0000313" key="2">
    <source>
        <dbReference type="EMBL" id="CAD5233238.1"/>
    </source>
</evidence>
<accession>A0A1I7SGH3</accession>